<feature type="region of interest" description="Disordered" evidence="1">
    <location>
        <begin position="98"/>
        <end position="128"/>
    </location>
</feature>
<dbReference type="GO" id="GO:0030288">
    <property type="term" value="C:outer membrane-bounded periplasmic space"/>
    <property type="evidence" value="ECO:0007669"/>
    <property type="project" value="TreeGrafter"/>
</dbReference>
<dbReference type="Gene3D" id="1.20.120.1490">
    <property type="match status" value="1"/>
</dbReference>
<dbReference type="KEGG" id="csg:Cylst_1810"/>
<evidence type="ECO:0000313" key="3">
    <source>
        <dbReference type="Proteomes" id="UP000010475"/>
    </source>
</evidence>
<dbReference type="InterPro" id="IPR052211">
    <property type="entry name" value="Cpx_auxiliary_protein"/>
</dbReference>
<keyword evidence="3" id="KW-1185">Reference proteome</keyword>
<name>K9WW96_9NOST</name>
<dbReference type="GO" id="GO:0051082">
    <property type="term" value="F:unfolded protein binding"/>
    <property type="evidence" value="ECO:0007669"/>
    <property type="project" value="TreeGrafter"/>
</dbReference>
<reference evidence="2 3" key="1">
    <citation type="submission" date="2012-06" db="EMBL/GenBank/DDBJ databases">
        <title>Finished chromosome of genome of Cylindrospermum stagnale PCC 7417.</title>
        <authorList>
            <consortium name="US DOE Joint Genome Institute"/>
            <person name="Gugger M."/>
            <person name="Coursin T."/>
            <person name="Rippka R."/>
            <person name="Tandeau De Marsac N."/>
            <person name="Huntemann M."/>
            <person name="Wei C.-L."/>
            <person name="Han J."/>
            <person name="Detter J.C."/>
            <person name="Han C."/>
            <person name="Tapia R."/>
            <person name="Chen A."/>
            <person name="Kyrpides N."/>
            <person name="Mavromatis K."/>
            <person name="Markowitz V."/>
            <person name="Szeto E."/>
            <person name="Ivanova N."/>
            <person name="Pagani I."/>
            <person name="Pati A."/>
            <person name="Goodwin L."/>
            <person name="Nordberg H.P."/>
            <person name="Cantor M.N."/>
            <person name="Hua S.X."/>
            <person name="Woyke T."/>
            <person name="Kerfeld C.A."/>
        </authorList>
    </citation>
    <scope>NUCLEOTIDE SEQUENCE [LARGE SCALE GENOMIC DNA]</scope>
    <source>
        <strain evidence="2 3">PCC 7417</strain>
    </source>
</reference>
<evidence type="ECO:0000256" key="1">
    <source>
        <dbReference type="SAM" id="MobiDB-lite"/>
    </source>
</evidence>
<dbReference type="eggNOG" id="COG3678">
    <property type="taxonomic scope" value="Bacteria"/>
</dbReference>
<dbReference type="STRING" id="56107.Cylst_1810"/>
<protein>
    <submittedName>
        <fullName evidence="2">P pilus assembly/Cpx signaling pathway, periplasmic inhibitor/zinc-resistance associated protein</fullName>
    </submittedName>
</protein>
<accession>K9WW96</accession>
<feature type="region of interest" description="Disordered" evidence="1">
    <location>
        <begin position="158"/>
        <end position="178"/>
    </location>
</feature>
<proteinExistence type="predicted"/>
<dbReference type="HOGENOM" id="CLU_133626_0_0_3"/>
<dbReference type="RefSeq" id="WP_015207325.1">
    <property type="nucleotide sequence ID" value="NC_019757.1"/>
</dbReference>
<sequence length="178" mass="19857">MMVASKLEKTTRQSMKLKTLSFIAGAIALGLTAIPFAVEAQTASSSPLLIAQAKGRGPWQKLNLTDAQKSQLKQIRESTRAQIDQVLTAEQKAQLEKLKAERQAQRGQGQRPQQRGERGKKGFAALNLSEDQKAQIKKIMESSKQQTQAVFTPEQLEQMKQFRENSRARRQQQKGPGV</sequence>
<dbReference type="Proteomes" id="UP000010475">
    <property type="component" value="Chromosome"/>
</dbReference>
<gene>
    <name evidence="2" type="ORF">Cylst_1810</name>
</gene>
<dbReference type="PANTHER" id="PTHR38102:SF1">
    <property type="entry name" value="PERIPLASMIC CHAPERONE SPY"/>
    <property type="match status" value="1"/>
</dbReference>
<dbReference type="PANTHER" id="PTHR38102">
    <property type="entry name" value="PERIPLASMIC CHAPERONE SPY"/>
    <property type="match status" value="1"/>
</dbReference>
<evidence type="ECO:0000313" key="2">
    <source>
        <dbReference type="EMBL" id="AFZ24069.1"/>
    </source>
</evidence>
<dbReference type="EMBL" id="CP003642">
    <property type="protein sequence ID" value="AFZ24069.1"/>
    <property type="molecule type" value="Genomic_DNA"/>
</dbReference>
<organism evidence="2 3">
    <name type="scientific">Cylindrospermum stagnale PCC 7417</name>
    <dbReference type="NCBI Taxonomy" id="56107"/>
    <lineage>
        <taxon>Bacteria</taxon>
        <taxon>Bacillati</taxon>
        <taxon>Cyanobacteriota</taxon>
        <taxon>Cyanophyceae</taxon>
        <taxon>Nostocales</taxon>
        <taxon>Nostocaceae</taxon>
        <taxon>Cylindrospermum</taxon>
    </lineage>
</organism>
<dbReference type="AlphaFoldDB" id="K9WW96"/>